<keyword evidence="2" id="KW-1133">Transmembrane helix</keyword>
<keyword evidence="2" id="KW-0812">Transmembrane</keyword>
<evidence type="ECO:0008006" key="5">
    <source>
        <dbReference type="Google" id="ProtNLM"/>
    </source>
</evidence>
<evidence type="ECO:0000313" key="3">
    <source>
        <dbReference type="EMBL" id="GAA4759732.1"/>
    </source>
</evidence>
<organism evidence="3 4">
    <name type="scientific">Streptomyces sanyensis</name>
    <dbReference type="NCBI Taxonomy" id="568869"/>
    <lineage>
        <taxon>Bacteria</taxon>
        <taxon>Bacillati</taxon>
        <taxon>Actinomycetota</taxon>
        <taxon>Actinomycetes</taxon>
        <taxon>Kitasatosporales</taxon>
        <taxon>Streptomycetaceae</taxon>
        <taxon>Streptomyces</taxon>
    </lineage>
</organism>
<dbReference type="EMBL" id="BAABJV010000001">
    <property type="protein sequence ID" value="GAA4759732.1"/>
    <property type="molecule type" value="Genomic_DNA"/>
</dbReference>
<protein>
    <recommendedName>
        <fullName evidence="5">Secreted protein</fullName>
    </recommendedName>
</protein>
<dbReference type="Proteomes" id="UP001501147">
    <property type="component" value="Unassembled WGS sequence"/>
</dbReference>
<keyword evidence="2" id="KW-0472">Membrane</keyword>
<feature type="transmembrane region" description="Helical" evidence="2">
    <location>
        <begin position="54"/>
        <end position="75"/>
    </location>
</feature>
<feature type="compositionally biased region" description="Low complexity" evidence="1">
    <location>
        <begin position="33"/>
        <end position="44"/>
    </location>
</feature>
<evidence type="ECO:0000256" key="1">
    <source>
        <dbReference type="SAM" id="MobiDB-lite"/>
    </source>
</evidence>
<evidence type="ECO:0000313" key="4">
    <source>
        <dbReference type="Proteomes" id="UP001501147"/>
    </source>
</evidence>
<gene>
    <name evidence="3" type="ORF">GCM10023329_00790</name>
</gene>
<reference evidence="4" key="1">
    <citation type="journal article" date="2019" name="Int. J. Syst. Evol. Microbiol.">
        <title>The Global Catalogue of Microorganisms (GCM) 10K type strain sequencing project: providing services to taxonomists for standard genome sequencing and annotation.</title>
        <authorList>
            <consortium name="The Broad Institute Genomics Platform"/>
            <consortium name="The Broad Institute Genome Sequencing Center for Infectious Disease"/>
            <person name="Wu L."/>
            <person name="Ma J."/>
        </authorList>
    </citation>
    <scope>NUCLEOTIDE SEQUENCE [LARGE SCALE GENOMIC DNA]</scope>
    <source>
        <strain evidence="4">JCM 18324</strain>
    </source>
</reference>
<feature type="region of interest" description="Disordered" evidence="1">
    <location>
        <begin position="30"/>
        <end position="49"/>
    </location>
</feature>
<accession>A0ABP8ZLY5</accession>
<evidence type="ECO:0000256" key="2">
    <source>
        <dbReference type="SAM" id="Phobius"/>
    </source>
</evidence>
<proteinExistence type="predicted"/>
<comment type="caution">
    <text evidence="3">The sequence shown here is derived from an EMBL/GenBank/DDBJ whole genome shotgun (WGS) entry which is preliminary data.</text>
</comment>
<sequence length="176" mass="17962">MGERAEPGCPVPGLPAWIAIAHATLGLMHPQQPSTSLTPAPASSGQQGTRRKTVALSLLAGLVLGVAGTGAVWAMGADSDSPAAAGTPAADAHAACEALAGFDAGQYLDEGPAGEIALNRYAAARALSASAAAGDTTYKELAQTIRRSQDRHAQVFDFDATVKKDLDRAREICRGL</sequence>
<keyword evidence="4" id="KW-1185">Reference proteome</keyword>
<name>A0ABP8ZLY5_9ACTN</name>